<comment type="catalytic activity">
    <reaction evidence="7">
        <text>diphthine methyl ester-[translation elongation factor 2] + H2O = diphthine-[translation elongation factor 2] + methanol + H(+)</text>
        <dbReference type="Rhea" id="RHEA:42656"/>
        <dbReference type="Rhea" id="RHEA-COMP:10172"/>
        <dbReference type="Rhea" id="RHEA-COMP:10173"/>
        <dbReference type="ChEBI" id="CHEBI:15377"/>
        <dbReference type="ChEBI" id="CHEBI:15378"/>
        <dbReference type="ChEBI" id="CHEBI:17790"/>
        <dbReference type="ChEBI" id="CHEBI:79005"/>
        <dbReference type="ChEBI" id="CHEBI:82696"/>
        <dbReference type="EC" id="3.1.1.97"/>
    </reaction>
</comment>
<evidence type="ECO:0000256" key="5">
    <source>
        <dbReference type="ARBA" id="ARBA00038092"/>
    </source>
</evidence>
<dbReference type="Pfam" id="PF00400">
    <property type="entry name" value="WD40"/>
    <property type="match status" value="1"/>
</dbReference>
<sequence length="379" mass="41923">MSAIQSLTSFKLDLPPSCIEFFPLNPQYAVIGTYNLEKQDEKESAGSAPHDGNVKNQQRNGSLILVRVIGDNVNIIQTLSTPSAILDIHFLTHVPSSNFGVATSTGAFAIYELKSWERDPSISHIKTIQYFPEDVLITAFSWHPESFMVGMTLSNGQVCLGVIDSEDDKTAALTKMEVVSHDLEAWTLAFLPDGSGLLSGGDDSTLRFAELTEGSAGSVPWMDKKIHGAGVTAILPIHLDNEGGLVVTGSYDDHIRLLNVTLSGRRQVLAEANLGGGVWRLKLLDRNPKLPAHHGVEKWRSEPPPEEILLLVSCMHAGTRIVRLFRNATTDWQIEVMGKFEEHQSMNYGSDSQPTLNDKGQRTFITTSFYDRLLCLWRY</sequence>
<evidence type="ECO:0000256" key="3">
    <source>
        <dbReference type="ARBA" id="ARBA00022737"/>
    </source>
</evidence>
<gene>
    <name evidence="9" type="ORF">EJ02DRAFT_459541</name>
</gene>
<keyword evidence="3" id="KW-0677">Repeat</keyword>
<dbReference type="Proteomes" id="UP000800038">
    <property type="component" value="Unassembled WGS sequence"/>
</dbReference>
<feature type="repeat" description="WD" evidence="8">
    <location>
        <begin position="178"/>
        <end position="219"/>
    </location>
</feature>
<accession>A0A6A5SA73</accession>
<dbReference type="EMBL" id="ML976189">
    <property type="protein sequence ID" value="KAF1936424.1"/>
    <property type="molecule type" value="Genomic_DNA"/>
</dbReference>
<keyword evidence="4" id="KW-0378">Hydrolase</keyword>
<dbReference type="GO" id="GO:0061685">
    <property type="term" value="F:diphthine methylesterase activity"/>
    <property type="evidence" value="ECO:0007669"/>
    <property type="project" value="UniProtKB-EC"/>
</dbReference>
<dbReference type="Gene3D" id="2.130.10.10">
    <property type="entry name" value="YVTN repeat-like/Quinoprotein amine dehydrogenase"/>
    <property type="match status" value="1"/>
</dbReference>
<dbReference type="PANTHER" id="PTHR46042">
    <property type="entry name" value="DIPHTHINE METHYLTRANSFERASE"/>
    <property type="match status" value="1"/>
</dbReference>
<name>A0A6A5SA73_9PLEO</name>
<dbReference type="EC" id="3.1.1.97" evidence="6"/>
<evidence type="ECO:0000256" key="8">
    <source>
        <dbReference type="PROSITE-ProRule" id="PRU00221"/>
    </source>
</evidence>
<dbReference type="InterPro" id="IPR001680">
    <property type="entry name" value="WD40_rpt"/>
</dbReference>
<evidence type="ECO:0000256" key="2">
    <source>
        <dbReference type="ARBA" id="ARBA00022574"/>
    </source>
</evidence>
<keyword evidence="2 8" id="KW-0853">WD repeat</keyword>
<dbReference type="OrthoDB" id="1930760at2759"/>
<organism evidence="9 10">
    <name type="scientific">Clathrospora elynae</name>
    <dbReference type="NCBI Taxonomy" id="706981"/>
    <lineage>
        <taxon>Eukaryota</taxon>
        <taxon>Fungi</taxon>
        <taxon>Dikarya</taxon>
        <taxon>Ascomycota</taxon>
        <taxon>Pezizomycotina</taxon>
        <taxon>Dothideomycetes</taxon>
        <taxon>Pleosporomycetidae</taxon>
        <taxon>Pleosporales</taxon>
        <taxon>Diademaceae</taxon>
        <taxon>Clathrospora</taxon>
    </lineage>
</organism>
<evidence type="ECO:0000256" key="7">
    <source>
        <dbReference type="ARBA" id="ARBA00047551"/>
    </source>
</evidence>
<evidence type="ECO:0000256" key="1">
    <source>
        <dbReference type="ARBA" id="ARBA00005156"/>
    </source>
</evidence>
<dbReference type="InterPro" id="IPR052415">
    <property type="entry name" value="Diphthine_MTase"/>
</dbReference>
<evidence type="ECO:0000313" key="10">
    <source>
        <dbReference type="Proteomes" id="UP000800038"/>
    </source>
</evidence>
<evidence type="ECO:0000256" key="4">
    <source>
        <dbReference type="ARBA" id="ARBA00022801"/>
    </source>
</evidence>
<keyword evidence="10" id="KW-1185">Reference proteome</keyword>
<protein>
    <recommendedName>
        <fullName evidence="6">methylated diphthine methylhydrolase</fullName>
        <ecNumber evidence="6">3.1.1.97</ecNumber>
    </recommendedName>
</protein>
<comment type="similarity">
    <text evidence="5">Belongs to the DPH7 family.</text>
</comment>
<dbReference type="GO" id="GO:0017183">
    <property type="term" value="P:protein histidyl modification to diphthamide"/>
    <property type="evidence" value="ECO:0007669"/>
    <property type="project" value="TreeGrafter"/>
</dbReference>
<dbReference type="InterPro" id="IPR036322">
    <property type="entry name" value="WD40_repeat_dom_sf"/>
</dbReference>
<dbReference type="InterPro" id="IPR015943">
    <property type="entry name" value="WD40/YVTN_repeat-like_dom_sf"/>
</dbReference>
<comment type="pathway">
    <text evidence="1">Protein modification; peptidyl-diphthamide biosynthesis.</text>
</comment>
<evidence type="ECO:0000256" key="6">
    <source>
        <dbReference type="ARBA" id="ARBA00039131"/>
    </source>
</evidence>
<dbReference type="SUPFAM" id="SSF50978">
    <property type="entry name" value="WD40 repeat-like"/>
    <property type="match status" value="1"/>
</dbReference>
<evidence type="ECO:0000313" key="9">
    <source>
        <dbReference type="EMBL" id="KAF1936424.1"/>
    </source>
</evidence>
<dbReference type="PANTHER" id="PTHR46042:SF1">
    <property type="entry name" value="DIPHTHINE METHYLTRANSFERASE"/>
    <property type="match status" value="1"/>
</dbReference>
<dbReference type="PROSITE" id="PS50082">
    <property type="entry name" value="WD_REPEATS_2"/>
    <property type="match status" value="1"/>
</dbReference>
<dbReference type="AlphaFoldDB" id="A0A6A5SA73"/>
<proteinExistence type="inferred from homology"/>
<reference evidence="9" key="1">
    <citation type="journal article" date="2020" name="Stud. Mycol.">
        <title>101 Dothideomycetes genomes: a test case for predicting lifestyles and emergence of pathogens.</title>
        <authorList>
            <person name="Haridas S."/>
            <person name="Albert R."/>
            <person name="Binder M."/>
            <person name="Bloem J."/>
            <person name="Labutti K."/>
            <person name="Salamov A."/>
            <person name="Andreopoulos B."/>
            <person name="Baker S."/>
            <person name="Barry K."/>
            <person name="Bills G."/>
            <person name="Bluhm B."/>
            <person name="Cannon C."/>
            <person name="Castanera R."/>
            <person name="Culley D."/>
            <person name="Daum C."/>
            <person name="Ezra D."/>
            <person name="Gonzalez J."/>
            <person name="Henrissat B."/>
            <person name="Kuo A."/>
            <person name="Liang C."/>
            <person name="Lipzen A."/>
            <person name="Lutzoni F."/>
            <person name="Magnuson J."/>
            <person name="Mondo S."/>
            <person name="Nolan M."/>
            <person name="Ohm R."/>
            <person name="Pangilinan J."/>
            <person name="Park H.-J."/>
            <person name="Ramirez L."/>
            <person name="Alfaro M."/>
            <person name="Sun H."/>
            <person name="Tritt A."/>
            <person name="Yoshinaga Y."/>
            <person name="Zwiers L.-H."/>
            <person name="Turgeon B."/>
            <person name="Goodwin S."/>
            <person name="Spatafora J."/>
            <person name="Crous P."/>
            <person name="Grigoriev I."/>
        </authorList>
    </citation>
    <scope>NUCLEOTIDE SEQUENCE</scope>
    <source>
        <strain evidence="9">CBS 161.51</strain>
    </source>
</reference>
<dbReference type="GO" id="GO:0005737">
    <property type="term" value="C:cytoplasm"/>
    <property type="evidence" value="ECO:0007669"/>
    <property type="project" value="TreeGrafter"/>
</dbReference>